<dbReference type="InterPro" id="IPR019520">
    <property type="entry name" value="Ribosomal_mS23_met"/>
</dbReference>
<organism evidence="2">
    <name type="scientific">Tetraodon nigroviridis</name>
    <name type="common">Spotted green pufferfish</name>
    <name type="synonym">Chelonodon nigroviridis</name>
    <dbReference type="NCBI Taxonomy" id="99883"/>
    <lineage>
        <taxon>Eukaryota</taxon>
        <taxon>Metazoa</taxon>
        <taxon>Chordata</taxon>
        <taxon>Craniata</taxon>
        <taxon>Vertebrata</taxon>
        <taxon>Euteleostomi</taxon>
        <taxon>Actinopterygii</taxon>
        <taxon>Neopterygii</taxon>
        <taxon>Teleostei</taxon>
        <taxon>Neoteleostei</taxon>
        <taxon>Acanthomorphata</taxon>
        <taxon>Eupercaria</taxon>
        <taxon>Tetraodontiformes</taxon>
        <taxon>Tetradontoidea</taxon>
        <taxon>Tetraodontidae</taxon>
        <taxon>Tetraodon</taxon>
    </lineage>
</organism>
<reference evidence="2" key="2">
    <citation type="submission" date="2004-02" db="EMBL/GenBank/DDBJ databases">
        <authorList>
            <consortium name="Genoscope"/>
            <consortium name="Whitehead Institute Centre for Genome Research"/>
        </authorList>
    </citation>
    <scope>NUCLEOTIDE SEQUENCE</scope>
</reference>
<dbReference type="PANTHER" id="PTHR15925:SF2">
    <property type="entry name" value="SMALL RIBOSOMAL SUBUNIT PROTEIN MS23"/>
    <property type="match status" value="1"/>
</dbReference>
<proteinExistence type="predicted"/>
<feature type="domain" description="Small ribosomal subunit protein mS23 conserved" evidence="1">
    <location>
        <begin position="8"/>
        <end position="64"/>
    </location>
</feature>
<dbReference type="KEGG" id="tng:GSTEN00037578G001"/>
<dbReference type="InterPro" id="IPR023611">
    <property type="entry name" value="mS23_dom_met"/>
</dbReference>
<sequence>MLQFSLWHFFRLYGTGPQAFELSKSDFVSPCQRFIDKYAELSSTPELAGDALFEETAKALLKDGITLRRREAPFVSTNTF</sequence>
<dbReference type="EMBL" id="CAAE01002041">
    <property type="protein sequence ID" value="CAF87281.1"/>
    <property type="molecule type" value="Genomic_DNA"/>
</dbReference>
<dbReference type="GO" id="GO:0005840">
    <property type="term" value="C:ribosome"/>
    <property type="evidence" value="ECO:0007669"/>
    <property type="project" value="InterPro"/>
</dbReference>
<evidence type="ECO:0000259" key="1">
    <source>
        <dbReference type="Pfam" id="PF10484"/>
    </source>
</evidence>
<comment type="caution">
    <text evidence="2">The sequence shown here is derived from an EMBL/GenBank/DDBJ whole genome shotgun (WGS) entry which is preliminary data.</text>
</comment>
<reference evidence="2" key="1">
    <citation type="journal article" date="2004" name="Nature">
        <title>Genome duplication in the teleost fish Tetraodon nigroviridis reveals the early vertebrate proto-karyotype.</title>
        <authorList>
            <person name="Jaillon O."/>
            <person name="Aury J.-M."/>
            <person name="Brunet F."/>
            <person name="Petit J.-L."/>
            <person name="Stange-Thomann N."/>
            <person name="Mauceli E."/>
            <person name="Bouneau L."/>
            <person name="Fischer C."/>
            <person name="Ozouf-Costaz C."/>
            <person name="Bernot A."/>
            <person name="Nicaud S."/>
            <person name="Jaffe D."/>
            <person name="Fisher S."/>
            <person name="Lutfalla G."/>
            <person name="Dossat C."/>
            <person name="Segurens B."/>
            <person name="Dasilva C."/>
            <person name="Salanoubat M."/>
            <person name="Levy M."/>
            <person name="Boudet N."/>
            <person name="Castellano S."/>
            <person name="Anthouard V."/>
            <person name="Jubin C."/>
            <person name="Castelli V."/>
            <person name="Katinka M."/>
            <person name="Vacherie B."/>
            <person name="Biemont C."/>
            <person name="Skalli Z."/>
            <person name="Cattolico L."/>
            <person name="Poulain J."/>
            <person name="De Berardinis V."/>
            <person name="Cruaud C."/>
            <person name="Duprat S."/>
            <person name="Brottier P."/>
            <person name="Coutanceau J.-P."/>
            <person name="Gouzy J."/>
            <person name="Parra G."/>
            <person name="Lardier G."/>
            <person name="Chapple C."/>
            <person name="McKernan K.J."/>
            <person name="McEwan P."/>
            <person name="Bosak S."/>
            <person name="Kellis M."/>
            <person name="Volff J.-N."/>
            <person name="Guigo R."/>
            <person name="Zody M.C."/>
            <person name="Mesirov J."/>
            <person name="Lindblad-Toh K."/>
            <person name="Birren B."/>
            <person name="Nusbaum C."/>
            <person name="Kahn D."/>
            <person name="Robinson-Rechavi M."/>
            <person name="Laudet V."/>
            <person name="Schachter V."/>
            <person name="Quetier F."/>
            <person name="Saurin W."/>
            <person name="Scarpelli C."/>
            <person name="Wincker P."/>
            <person name="Lander E.S."/>
            <person name="Weissenbach J."/>
            <person name="Roest Crollius H."/>
        </authorList>
    </citation>
    <scope>NUCLEOTIDE SEQUENCE [LARGE SCALE GENOMIC DNA]</scope>
</reference>
<gene>
    <name evidence="2" type="ORF">GSTENG00037578001</name>
</gene>
<protein>
    <submittedName>
        <fullName evidence="2">(spotted green pufferfish) hypothetical protein</fullName>
    </submittedName>
</protein>
<evidence type="ECO:0000313" key="2">
    <source>
        <dbReference type="EMBL" id="CAF87281.1"/>
    </source>
</evidence>
<dbReference type="GO" id="GO:0003735">
    <property type="term" value="F:structural constituent of ribosome"/>
    <property type="evidence" value="ECO:0007669"/>
    <property type="project" value="InterPro"/>
</dbReference>
<dbReference type="GO" id="GO:0005739">
    <property type="term" value="C:mitochondrion"/>
    <property type="evidence" value="ECO:0007669"/>
    <property type="project" value="InterPro"/>
</dbReference>
<dbReference type="OrthoDB" id="10012356at2759"/>
<name>Q4TIK1_TETNG</name>
<dbReference type="GO" id="GO:0006412">
    <property type="term" value="P:translation"/>
    <property type="evidence" value="ECO:0007669"/>
    <property type="project" value="InterPro"/>
</dbReference>
<dbReference type="AlphaFoldDB" id="Q4TIK1"/>
<dbReference type="PANTHER" id="PTHR15925">
    <property type="entry name" value="MITOCHONDRIAL RIBOSOMAL PROTEIN S23"/>
    <property type="match status" value="1"/>
</dbReference>
<dbReference type="Pfam" id="PF10484">
    <property type="entry name" value="MRP-S23"/>
    <property type="match status" value="1"/>
</dbReference>
<accession>Q4TIK1</accession>